<feature type="compositionally biased region" description="Basic and acidic residues" evidence="1">
    <location>
        <begin position="1"/>
        <end position="14"/>
    </location>
</feature>
<reference evidence="2 3" key="1">
    <citation type="journal article" date="2018" name="Nat. Genet.">
        <title>Extensive intraspecific gene order and gene structural variations between Mo17 and other maize genomes.</title>
        <authorList>
            <person name="Sun S."/>
            <person name="Zhou Y."/>
            <person name="Chen J."/>
            <person name="Shi J."/>
            <person name="Zhao H."/>
            <person name="Zhao H."/>
            <person name="Song W."/>
            <person name="Zhang M."/>
            <person name="Cui Y."/>
            <person name="Dong X."/>
            <person name="Liu H."/>
            <person name="Ma X."/>
            <person name="Jiao Y."/>
            <person name="Wang B."/>
            <person name="Wei X."/>
            <person name="Stein J.C."/>
            <person name="Glaubitz J.C."/>
            <person name="Lu F."/>
            <person name="Yu G."/>
            <person name="Liang C."/>
            <person name="Fengler K."/>
            <person name="Li B."/>
            <person name="Rafalski A."/>
            <person name="Schnable P.S."/>
            <person name="Ware D.H."/>
            <person name="Buckler E.S."/>
            <person name="Lai J."/>
        </authorList>
    </citation>
    <scope>NUCLEOTIDE SEQUENCE [LARGE SCALE GENOMIC DNA]</scope>
    <source>
        <strain evidence="3">cv. Missouri 17</strain>
        <tissue evidence="2">Seedling</tissue>
    </source>
</reference>
<protein>
    <submittedName>
        <fullName evidence="2">Uncharacterized protein</fullName>
    </submittedName>
</protein>
<dbReference type="AlphaFoldDB" id="A0A3L6DIU6"/>
<sequence>MEQRQMVGRAREEAAQGTEEQQQRPSQREKGARVRAQYLGVEHKVQGEGECYALCVRVQLEHAERERRGRFLESVRVTCAPDKRENVERCSWNG</sequence>
<evidence type="ECO:0000313" key="3">
    <source>
        <dbReference type="Proteomes" id="UP000251960"/>
    </source>
</evidence>
<feature type="compositionally biased region" description="Low complexity" evidence="1">
    <location>
        <begin position="15"/>
        <end position="24"/>
    </location>
</feature>
<name>A0A3L6DIU6_MAIZE</name>
<comment type="caution">
    <text evidence="2">The sequence shown here is derived from an EMBL/GenBank/DDBJ whole genome shotgun (WGS) entry which is preliminary data.</text>
</comment>
<evidence type="ECO:0000256" key="1">
    <source>
        <dbReference type="SAM" id="MobiDB-lite"/>
    </source>
</evidence>
<dbReference type="Proteomes" id="UP000251960">
    <property type="component" value="Chromosome 8"/>
</dbReference>
<feature type="region of interest" description="Disordered" evidence="1">
    <location>
        <begin position="1"/>
        <end position="34"/>
    </location>
</feature>
<evidence type="ECO:0000313" key="2">
    <source>
        <dbReference type="EMBL" id="PWZ08540.1"/>
    </source>
</evidence>
<dbReference type="EMBL" id="NCVQ01000009">
    <property type="protein sequence ID" value="PWZ08540.1"/>
    <property type="molecule type" value="Genomic_DNA"/>
</dbReference>
<organism evidence="2 3">
    <name type="scientific">Zea mays</name>
    <name type="common">Maize</name>
    <dbReference type="NCBI Taxonomy" id="4577"/>
    <lineage>
        <taxon>Eukaryota</taxon>
        <taxon>Viridiplantae</taxon>
        <taxon>Streptophyta</taxon>
        <taxon>Embryophyta</taxon>
        <taxon>Tracheophyta</taxon>
        <taxon>Spermatophyta</taxon>
        <taxon>Magnoliopsida</taxon>
        <taxon>Liliopsida</taxon>
        <taxon>Poales</taxon>
        <taxon>Poaceae</taxon>
        <taxon>PACMAD clade</taxon>
        <taxon>Panicoideae</taxon>
        <taxon>Andropogonodae</taxon>
        <taxon>Andropogoneae</taxon>
        <taxon>Tripsacinae</taxon>
        <taxon>Zea</taxon>
    </lineage>
</organism>
<accession>A0A3L6DIU6</accession>
<gene>
    <name evidence="2" type="ORF">Zm00014a_043302</name>
</gene>
<proteinExistence type="predicted"/>